<reference evidence="1" key="1">
    <citation type="submission" date="2018-11" db="EMBL/GenBank/DDBJ databases">
        <authorList>
            <person name="Grassa J C."/>
        </authorList>
    </citation>
    <scope>NUCLEOTIDE SEQUENCE [LARGE SCALE GENOMIC DNA]</scope>
</reference>
<reference evidence="1" key="2">
    <citation type="submission" date="2021-03" db="UniProtKB">
        <authorList>
            <consortium name="EnsemblPlants"/>
        </authorList>
    </citation>
    <scope>IDENTIFICATION</scope>
</reference>
<name>A0A803P3M4_CANSA</name>
<dbReference type="PANTHER" id="PTHR33116:SF84">
    <property type="entry name" value="RNA-DIRECTED DNA POLYMERASE"/>
    <property type="match status" value="1"/>
</dbReference>
<dbReference type="Gramene" id="evm.model.03.1014">
    <property type="protein sequence ID" value="cds.evm.model.03.1014"/>
    <property type="gene ID" value="evm.TU.03.1014"/>
</dbReference>
<evidence type="ECO:0000313" key="2">
    <source>
        <dbReference type="Proteomes" id="UP000596661"/>
    </source>
</evidence>
<sequence>MKIVEEILEPSQLEEFYDPCVEIEMESREMKLRDGSAKSRGEQVQSDFSSARIGIDFGHRHSPVLTLSTRLEYTEPLKIGDQTVARLNLEDVEMESSMWKNAIVCIVLGSNPSFKVFEANCNMEKGLTWKKKTNAAKVEKQVQKLVDGDSGATMLQEADDGCTVTNSVPKSDGTRIKQWSTRNISYAGRMVLINSMLLSFHTYWSQILVLPKKVISEIESICRSFLWKGTCYSIGPGSVAWETLCKPKKAGGLGFSKISDWNTAALIKHVWAIASKKDNLWVKWIHNVYIKHKNWWEYKGNCQGSWYWRKLVEIKEKLKNRIDTTQFSMLQYTIADGYKKRCSSRSKFATGAKKLGGD</sequence>
<dbReference type="EMBL" id="UZAU01000280">
    <property type="status" value="NOT_ANNOTATED_CDS"/>
    <property type="molecule type" value="Genomic_DNA"/>
</dbReference>
<protein>
    <submittedName>
        <fullName evidence="1">Uncharacterized protein</fullName>
    </submittedName>
</protein>
<organism evidence="1 2">
    <name type="scientific">Cannabis sativa</name>
    <name type="common">Hemp</name>
    <name type="synonym">Marijuana</name>
    <dbReference type="NCBI Taxonomy" id="3483"/>
    <lineage>
        <taxon>Eukaryota</taxon>
        <taxon>Viridiplantae</taxon>
        <taxon>Streptophyta</taxon>
        <taxon>Embryophyta</taxon>
        <taxon>Tracheophyta</taxon>
        <taxon>Spermatophyta</taxon>
        <taxon>Magnoliopsida</taxon>
        <taxon>eudicotyledons</taxon>
        <taxon>Gunneridae</taxon>
        <taxon>Pentapetalae</taxon>
        <taxon>rosids</taxon>
        <taxon>fabids</taxon>
        <taxon>Rosales</taxon>
        <taxon>Cannabaceae</taxon>
        <taxon>Cannabis</taxon>
    </lineage>
</organism>
<dbReference type="PANTHER" id="PTHR33116">
    <property type="entry name" value="REVERSE TRANSCRIPTASE ZINC-BINDING DOMAIN-CONTAINING PROTEIN-RELATED-RELATED"/>
    <property type="match status" value="1"/>
</dbReference>
<proteinExistence type="predicted"/>
<accession>A0A803P3M4</accession>
<dbReference type="AlphaFoldDB" id="A0A803P3M4"/>
<evidence type="ECO:0000313" key="1">
    <source>
        <dbReference type="EnsemblPlants" id="cds.evm.model.03.1014"/>
    </source>
</evidence>
<dbReference type="EnsemblPlants" id="evm.model.03.1014">
    <property type="protein sequence ID" value="cds.evm.model.03.1014"/>
    <property type="gene ID" value="evm.TU.03.1014"/>
</dbReference>
<dbReference type="Proteomes" id="UP000596661">
    <property type="component" value="Chromosome 3"/>
</dbReference>
<keyword evidence="2" id="KW-1185">Reference proteome</keyword>